<keyword evidence="3" id="KW-1185">Reference proteome</keyword>
<dbReference type="HOGENOM" id="CLU_381304_0_0_1"/>
<name>M5FXW6_DACPD</name>
<accession>M5FXW6</accession>
<feature type="region of interest" description="Disordered" evidence="1">
    <location>
        <begin position="505"/>
        <end position="524"/>
    </location>
</feature>
<evidence type="ECO:0000313" key="3">
    <source>
        <dbReference type="Proteomes" id="UP000030653"/>
    </source>
</evidence>
<dbReference type="EMBL" id="JH795873">
    <property type="protein sequence ID" value="EJT98386.1"/>
    <property type="molecule type" value="Genomic_DNA"/>
</dbReference>
<feature type="compositionally biased region" description="Basic and acidic residues" evidence="1">
    <location>
        <begin position="711"/>
        <end position="720"/>
    </location>
</feature>
<feature type="region of interest" description="Disordered" evidence="1">
    <location>
        <begin position="674"/>
        <end position="726"/>
    </location>
</feature>
<evidence type="ECO:0000256" key="1">
    <source>
        <dbReference type="SAM" id="MobiDB-lite"/>
    </source>
</evidence>
<feature type="compositionally biased region" description="Acidic residues" evidence="1">
    <location>
        <begin position="509"/>
        <end position="523"/>
    </location>
</feature>
<reference evidence="2 3" key="1">
    <citation type="journal article" date="2012" name="Science">
        <title>The Paleozoic origin of enzymatic lignin decomposition reconstructed from 31 fungal genomes.</title>
        <authorList>
            <person name="Floudas D."/>
            <person name="Binder M."/>
            <person name="Riley R."/>
            <person name="Barry K."/>
            <person name="Blanchette R.A."/>
            <person name="Henrissat B."/>
            <person name="Martinez A.T."/>
            <person name="Otillar R."/>
            <person name="Spatafora J.W."/>
            <person name="Yadav J.S."/>
            <person name="Aerts A."/>
            <person name="Benoit I."/>
            <person name="Boyd A."/>
            <person name="Carlson A."/>
            <person name="Copeland A."/>
            <person name="Coutinho P.M."/>
            <person name="de Vries R.P."/>
            <person name="Ferreira P."/>
            <person name="Findley K."/>
            <person name="Foster B."/>
            <person name="Gaskell J."/>
            <person name="Glotzer D."/>
            <person name="Gorecki P."/>
            <person name="Heitman J."/>
            <person name="Hesse C."/>
            <person name="Hori C."/>
            <person name="Igarashi K."/>
            <person name="Jurgens J.A."/>
            <person name="Kallen N."/>
            <person name="Kersten P."/>
            <person name="Kohler A."/>
            <person name="Kuees U."/>
            <person name="Kumar T.K.A."/>
            <person name="Kuo A."/>
            <person name="LaButti K."/>
            <person name="Larrondo L.F."/>
            <person name="Lindquist E."/>
            <person name="Ling A."/>
            <person name="Lombard V."/>
            <person name="Lucas S."/>
            <person name="Lundell T."/>
            <person name="Martin R."/>
            <person name="McLaughlin D.J."/>
            <person name="Morgenstern I."/>
            <person name="Morin E."/>
            <person name="Murat C."/>
            <person name="Nagy L.G."/>
            <person name="Nolan M."/>
            <person name="Ohm R.A."/>
            <person name="Patyshakuliyeva A."/>
            <person name="Rokas A."/>
            <person name="Ruiz-Duenas F.J."/>
            <person name="Sabat G."/>
            <person name="Salamov A."/>
            <person name="Samejima M."/>
            <person name="Schmutz J."/>
            <person name="Slot J.C."/>
            <person name="St John F."/>
            <person name="Stenlid J."/>
            <person name="Sun H."/>
            <person name="Sun S."/>
            <person name="Syed K."/>
            <person name="Tsang A."/>
            <person name="Wiebenga A."/>
            <person name="Young D."/>
            <person name="Pisabarro A."/>
            <person name="Eastwood D.C."/>
            <person name="Martin F."/>
            <person name="Cullen D."/>
            <person name="Grigoriev I.V."/>
            <person name="Hibbett D.S."/>
        </authorList>
    </citation>
    <scope>NUCLEOTIDE SEQUENCE [LARGE SCALE GENOMIC DNA]</scope>
    <source>
        <strain evidence="2 3">DJM-731 SS1</strain>
    </source>
</reference>
<dbReference type="RefSeq" id="XP_040625284.1">
    <property type="nucleotide sequence ID" value="XM_040773687.1"/>
</dbReference>
<sequence length="726" mass="80779">MATAYDTLHYEQYFLMAGDNLDPLEAQLHQELYGEDPMFIPLTLHDLPHSVEAENEENPDSLEDVLYGEEERLAQVDALPPPAVDGHSEPVQGAKTIQVLGPAETTTAHEGHDADLLEDDEQEFEEEETVAPTNDVPPAAQTVGPSTLPAPSSPDAFDTNSPALHAYLEEASQPCPMLIVLPGREDPFHLCSSEEPSVLASRQDLYRRSIAELFAALRIEPLMRDRFKNDWKEMTLSIPALELVLHEDDPYSYQFSLEQFAALHLAFCPGPVTFVLDEQYRFEYRLQPYQTEMQRRLNAGENIAYSEPFNPESVILPAIATPSTVTNAGVHEEVAEVLPEVEDEYYVEEDDQLENSEALHHREAGEADANYDDTENDEAFYQDEEGNVHEDYQHYQPQPHLRGILQKLNENDAENDHQDEAGIAPAVSKEQVSEPHQIESETQHQIDITEEEVYQAPIEVVRNGVVEEPQEGYDNTADDDGRSIDEGEVEEESFVRVETVDISDHDSDVEGLVEEPEEVETNTDGDYTEKVEYEYVDEDGTVLVQGYDTIAALDDYTAETTVEEPGVTALPTNAPDESPELLEGAGLSFDHQVDDTLELPTRNDVTETLLDEFDLEAALSDEYHPVTSKEIVDDEIGDHLAHLQDDTAFNTVTTQLEAVPEDYDDYGLAATQDGAAAAGSPADAENDQSPISVSGVKRAWETVVDDENDELGGHDTSDSHKRPRVA</sequence>
<dbReference type="Proteomes" id="UP000030653">
    <property type="component" value="Unassembled WGS sequence"/>
</dbReference>
<dbReference type="GeneID" id="63688749"/>
<dbReference type="InterPro" id="IPR018822">
    <property type="entry name" value="UPF0646"/>
</dbReference>
<evidence type="ECO:0000313" key="2">
    <source>
        <dbReference type="EMBL" id="EJT98386.1"/>
    </source>
</evidence>
<feature type="compositionally biased region" description="Acidic residues" evidence="1">
    <location>
        <begin position="120"/>
        <end position="129"/>
    </location>
</feature>
<protein>
    <submittedName>
        <fullName evidence="2">Uncharacterized protein</fullName>
    </submittedName>
</protein>
<proteinExistence type="predicted"/>
<gene>
    <name evidence="2" type="ORF">DACRYDRAFT_24445</name>
</gene>
<dbReference type="STRING" id="1858805.M5FXW6"/>
<feature type="region of interest" description="Disordered" evidence="1">
    <location>
        <begin position="120"/>
        <end position="160"/>
    </location>
</feature>
<feature type="compositionally biased region" description="Low complexity" evidence="1">
    <location>
        <begin position="674"/>
        <end position="683"/>
    </location>
</feature>
<dbReference type="OrthoDB" id="2507795at2759"/>
<dbReference type="AlphaFoldDB" id="M5FXW6"/>
<organism evidence="2 3">
    <name type="scientific">Dacryopinax primogenitus (strain DJM 731)</name>
    <name type="common">Brown rot fungus</name>
    <dbReference type="NCBI Taxonomy" id="1858805"/>
    <lineage>
        <taxon>Eukaryota</taxon>
        <taxon>Fungi</taxon>
        <taxon>Dikarya</taxon>
        <taxon>Basidiomycota</taxon>
        <taxon>Agaricomycotina</taxon>
        <taxon>Dacrymycetes</taxon>
        <taxon>Dacrymycetales</taxon>
        <taxon>Dacrymycetaceae</taxon>
        <taxon>Dacryopinax</taxon>
    </lineage>
</organism>
<dbReference type="Pfam" id="PF10336">
    <property type="entry name" value="DUF2420"/>
    <property type="match status" value="1"/>
</dbReference>